<organism evidence="2 3">
    <name type="scientific">Prunus dulcis</name>
    <name type="common">Almond</name>
    <name type="synonym">Amygdalus dulcis</name>
    <dbReference type="NCBI Taxonomy" id="3755"/>
    <lineage>
        <taxon>Eukaryota</taxon>
        <taxon>Viridiplantae</taxon>
        <taxon>Streptophyta</taxon>
        <taxon>Embryophyta</taxon>
        <taxon>Tracheophyta</taxon>
        <taxon>Spermatophyta</taxon>
        <taxon>Magnoliopsida</taxon>
        <taxon>eudicotyledons</taxon>
        <taxon>Gunneridae</taxon>
        <taxon>Pentapetalae</taxon>
        <taxon>rosids</taxon>
        <taxon>fabids</taxon>
        <taxon>Rosales</taxon>
        <taxon>Rosaceae</taxon>
        <taxon>Amygdaloideae</taxon>
        <taxon>Amygdaleae</taxon>
        <taxon>Prunus</taxon>
    </lineage>
</organism>
<evidence type="ECO:0000313" key="3">
    <source>
        <dbReference type="Proteomes" id="UP001054821"/>
    </source>
</evidence>
<gene>
    <name evidence="2" type="ORF">L3X38_012385</name>
</gene>
<sequence>MDDLSKPYGRWFQLDTLYQKIVARRVDVLGSPTPLGGLSMLLKTTPSEYEVENDCPAATTEEVNTSSVGSDLFNLGSLIRQKSKPKARPMQRQRERGSFKHHPSLRAQHDSLACSPSNTRLPFQRRQLSWLSPTDNNDSPQLELPRAWEPSGSSILAAFGRFIRSQAWGLCLLWKAELDLHIRPSSSHHIDAEISEIPLLSEQHSSLAGLGDIPSI</sequence>
<evidence type="ECO:0000313" key="2">
    <source>
        <dbReference type="EMBL" id="KAI5344508.1"/>
    </source>
</evidence>
<name>A0AAD4WJ72_PRUDU</name>
<keyword evidence="3" id="KW-1185">Reference proteome</keyword>
<feature type="region of interest" description="Disordered" evidence="1">
    <location>
        <begin position="82"/>
        <end position="118"/>
    </location>
</feature>
<dbReference type="AlphaFoldDB" id="A0AAD4WJ72"/>
<feature type="compositionally biased region" description="Basic residues" evidence="1">
    <location>
        <begin position="82"/>
        <end position="91"/>
    </location>
</feature>
<dbReference type="EMBL" id="JAJFAZ020000002">
    <property type="protein sequence ID" value="KAI5344508.1"/>
    <property type="molecule type" value="Genomic_DNA"/>
</dbReference>
<reference evidence="2 3" key="1">
    <citation type="journal article" date="2022" name="G3 (Bethesda)">
        <title>Whole-genome sequence and methylome profiling of the almond [Prunus dulcis (Mill.) D.A. Webb] cultivar 'Nonpareil'.</title>
        <authorList>
            <person name="D'Amico-Willman K.M."/>
            <person name="Ouma W.Z."/>
            <person name="Meulia T."/>
            <person name="Sideli G.M."/>
            <person name="Gradziel T.M."/>
            <person name="Fresnedo-Ramirez J."/>
        </authorList>
    </citation>
    <scope>NUCLEOTIDE SEQUENCE [LARGE SCALE GENOMIC DNA]</scope>
    <source>
        <strain evidence="2">Clone GOH B32 T37-40</strain>
    </source>
</reference>
<proteinExistence type="predicted"/>
<evidence type="ECO:0000256" key="1">
    <source>
        <dbReference type="SAM" id="MobiDB-lite"/>
    </source>
</evidence>
<dbReference type="Proteomes" id="UP001054821">
    <property type="component" value="Chromosome 2"/>
</dbReference>
<protein>
    <submittedName>
        <fullName evidence="2">Uncharacterized protein</fullName>
    </submittedName>
</protein>
<comment type="caution">
    <text evidence="2">The sequence shown here is derived from an EMBL/GenBank/DDBJ whole genome shotgun (WGS) entry which is preliminary data.</text>
</comment>
<accession>A0AAD4WJ72</accession>